<dbReference type="SMART" id="SM00409">
    <property type="entry name" value="IG"/>
    <property type="match status" value="3"/>
</dbReference>
<dbReference type="SMART" id="SM00089">
    <property type="entry name" value="PKD"/>
    <property type="match status" value="4"/>
</dbReference>
<dbReference type="Gene3D" id="2.60.40.10">
    <property type="entry name" value="Immunoglobulins"/>
    <property type="match status" value="4"/>
</dbReference>
<feature type="signal peptide" evidence="1">
    <location>
        <begin position="1"/>
        <end position="23"/>
    </location>
</feature>
<dbReference type="InterPro" id="IPR026341">
    <property type="entry name" value="T9SS_type_B"/>
</dbReference>
<sequence length="1401" mass="144418">MLRISLLLLTGCIAFLNHIHAQADGCSAATLLTIDATCSSPTNGTTIGATETIPGCTGNADDDVWYQFVATSTSHSIIVTPSAGMDAVVQLFSGVCSSLTSLVCRDNFFSGGTETINYSGLTIGATYRIRIYHYGTGSGTGTFSICVTGTPSPPSNDHCSGATPLAVNSGCTPTNGTLNGATQSLPGCSGTADEDVWYSFTATNSVQTVTVTPQSSLDLVFAIYSGSCGSLTTLNCVDNTFTGSAESIQLVGLTVGATYYVRVYDYAIGNTGNFQICISGTPTPVPTNDQPCNAIQIPPVTSTCQYLEFSNVGATATLSAPTPATCAGGSAPQIGGFNASTADVWFSITVPASGSINITNKPNMGPGSINDGVMALYSGPCGSLTQIACSDDYNYPGSTNDMKPMLNVSGLTPGSTVYLRYWGFNTSTGTFGFCVTTATNDACANALYICDINGYSASTSAAFTPDRPGNMHGNNETAAGINLVDGTNSGGPFGYYPPSNVPGPYSSPAIDVNIENNSWIRFTAAATTATLTVSISDCFVGNYPNGGIQMQIFSSNGCTNFVPISNFEENSTQFVITANGLTVGDDYILMVDGYAGDICNYTISANSGVQFPDIPDVPPICIGESVILTAPPGADSYLWAHDGSTTQSVTVSPGTTQTFYCEVTGLCEYKQTLDVQVVVKPSPIIEFNVTNPVICSGESITLTATGADTYSWNTGQSTSTITVSPTTQTTYTVTGEVDDCTGSNTITVSVNPTPTVAITPSGTNPICNGQSITLTASGASSYLWSNGATTASITVSPSTTSTFSVTGTTNGCDASTSFQVMVTPLPTVFITPDVTGAICNGESVTLTANGANSYNWSTGSTQTSITVTPATTTNYSVTGISNGCSSTANYSVMVNQPPVISGTANATPSDCGAATGSISGLVVSSPVSTTVQWTNAANTVVGTTPDVSNIPAGSYTLTVTDANSCSATYGPVTIINPNAPATPVVSASDNSICSGGSVSFSASIPSGATIEWTGPQGVIASTTPFSIDDFTAADAGNYCATVTVAGCVSQPGCTAVTINPPTNIIVSQAGTTTLICEGGTAILTASGGNSYSWSGPNAYTATGNSVQVQPFTAVSEGYYYVTGTDGNGCTGEDSVLIAMADNPNLSITTDVASGIYCNHASAVLTVDGALTYTWIRPDNTSAQGTTITINDLNNTTSGWYVVTGTDANNCSTTDSIELTISMPNVNVQPDNDSIVCPGESVNFTSSSGGTTYSWSGPQGHITSNQNFVLTNAAPANSGWYFITVTDSNNCTATDSTYLSVEPKAECLKIPDLVTPDGDNLNDTWTIPGIQNFPNNSVEIYNRWGNLIYKTNGYQNDWYGEVNHGATIGSSGKVPVGTYFYILILNDPDNTPPYKGYIEIQY</sequence>
<keyword evidence="5" id="KW-1185">Reference proteome</keyword>
<protein>
    <submittedName>
        <fullName evidence="4">Gliding motility-associated C-terminal domain-containing protein</fullName>
    </submittedName>
</protein>
<organism evidence="4 5">
    <name type="scientific">Taishania pollutisoli</name>
    <dbReference type="NCBI Taxonomy" id="2766479"/>
    <lineage>
        <taxon>Bacteria</taxon>
        <taxon>Pseudomonadati</taxon>
        <taxon>Bacteroidota</taxon>
        <taxon>Flavobacteriia</taxon>
        <taxon>Flavobacteriales</taxon>
        <taxon>Crocinitomicaceae</taxon>
        <taxon>Taishania</taxon>
    </lineage>
</organism>
<feature type="domain" description="PKD/Chitinase" evidence="2">
    <location>
        <begin position="682"/>
        <end position="753"/>
    </location>
</feature>
<dbReference type="Gene3D" id="2.60.120.380">
    <property type="match status" value="1"/>
</dbReference>
<dbReference type="RefSeq" id="WP_216713357.1">
    <property type="nucleotide sequence ID" value="NZ_JACVEL010000001.1"/>
</dbReference>
<reference evidence="4" key="1">
    <citation type="submission" date="2020-09" db="EMBL/GenBank/DDBJ databases">
        <title>Taishania pollutisoli gen. nov., sp. nov., Isolated from Tetrabromobisphenol A-Contaminated Soil.</title>
        <authorList>
            <person name="Chen Q."/>
        </authorList>
    </citation>
    <scope>NUCLEOTIDE SEQUENCE</scope>
    <source>
        <strain evidence="4">CZZ-1</strain>
    </source>
</reference>
<evidence type="ECO:0000313" key="5">
    <source>
        <dbReference type="Proteomes" id="UP000652681"/>
    </source>
</evidence>
<evidence type="ECO:0000256" key="1">
    <source>
        <dbReference type="SAM" id="SignalP"/>
    </source>
</evidence>
<dbReference type="InterPro" id="IPR013783">
    <property type="entry name" value="Ig-like_fold"/>
</dbReference>
<feature type="domain" description="Immunoglobulin" evidence="3">
    <location>
        <begin position="1230"/>
        <end position="1301"/>
    </location>
</feature>
<accession>A0A8J6U1K2</accession>
<comment type="caution">
    <text evidence="4">The sequence shown here is derived from an EMBL/GenBank/DDBJ whole genome shotgun (WGS) entry which is preliminary data.</text>
</comment>
<feature type="chain" id="PRO_5035168924" evidence="1">
    <location>
        <begin position="24"/>
        <end position="1401"/>
    </location>
</feature>
<name>A0A8J6U1K2_9FLAO</name>
<feature type="domain" description="PKD/Chitinase" evidence="2">
    <location>
        <begin position="755"/>
        <end position="825"/>
    </location>
</feature>
<feature type="domain" description="PKD/Chitinase" evidence="2">
    <location>
        <begin position="831"/>
        <end position="897"/>
    </location>
</feature>
<evidence type="ECO:0000259" key="3">
    <source>
        <dbReference type="SMART" id="SM00409"/>
    </source>
</evidence>
<feature type="domain" description="Immunoglobulin" evidence="3">
    <location>
        <begin position="1061"/>
        <end position="1221"/>
    </location>
</feature>
<feature type="domain" description="PKD/Chitinase" evidence="2">
    <location>
        <begin position="1224"/>
        <end position="1303"/>
    </location>
</feature>
<dbReference type="InterPro" id="IPR003599">
    <property type="entry name" value="Ig_sub"/>
</dbReference>
<gene>
    <name evidence="4" type="ORF">H9Y05_02040</name>
</gene>
<dbReference type="Proteomes" id="UP000652681">
    <property type="component" value="Unassembled WGS sequence"/>
</dbReference>
<dbReference type="InterPro" id="IPR056600">
    <property type="entry name" value="GBD_T9SS_assoc"/>
</dbReference>
<evidence type="ECO:0000259" key="2">
    <source>
        <dbReference type="SMART" id="SM00089"/>
    </source>
</evidence>
<dbReference type="NCBIfam" id="TIGR04131">
    <property type="entry name" value="Bac_Flav_CTERM"/>
    <property type="match status" value="1"/>
</dbReference>
<proteinExistence type="predicted"/>
<keyword evidence="1" id="KW-0732">Signal</keyword>
<evidence type="ECO:0000313" key="4">
    <source>
        <dbReference type="EMBL" id="MBC9811245.1"/>
    </source>
</evidence>
<dbReference type="InterPro" id="IPR022409">
    <property type="entry name" value="PKD/Chitinase_dom"/>
</dbReference>
<dbReference type="Pfam" id="PF13585">
    <property type="entry name" value="CHU_C"/>
    <property type="match status" value="1"/>
</dbReference>
<feature type="domain" description="Immunoglobulin" evidence="3">
    <location>
        <begin position="831"/>
        <end position="1059"/>
    </location>
</feature>
<dbReference type="EMBL" id="JACVEL010000001">
    <property type="protein sequence ID" value="MBC9811245.1"/>
    <property type="molecule type" value="Genomic_DNA"/>
</dbReference>
<dbReference type="Pfam" id="PF23759">
    <property type="entry name" value="GBD_T9SS_assoc"/>
    <property type="match status" value="3"/>
</dbReference>